<dbReference type="InterPro" id="IPR045062">
    <property type="entry name" value="Cyt_c_biogenesis_CcsA/CcmC"/>
</dbReference>
<dbReference type="GO" id="GO:0017004">
    <property type="term" value="P:cytochrome complex assembly"/>
    <property type="evidence" value="ECO:0007669"/>
    <property type="project" value="InterPro"/>
</dbReference>
<reference evidence="1" key="1">
    <citation type="submission" date="2020-06" db="EMBL/GenBank/DDBJ databases">
        <authorList>
            <person name="Li T."/>
            <person name="Hu X."/>
            <person name="Zhang T."/>
            <person name="Song X."/>
            <person name="Zhang H."/>
            <person name="Dai N."/>
            <person name="Sheng W."/>
            <person name="Hou X."/>
            <person name="Wei L."/>
        </authorList>
    </citation>
    <scope>NUCLEOTIDE SEQUENCE</scope>
    <source>
        <strain evidence="1">KEN8</strain>
        <tissue evidence="1">Leaf</tissue>
    </source>
</reference>
<sequence length="435" mass="49091">MGGLTGYLFPQPIRDSVFSTERGLEYLSKGHNSTRDKKRRSMVDPPLLPDVLRERELASRLNLSFIGRHSWADMRQFVSMVTKQTLIEKRVEAALVQDGFRPENLKPTDGYSFKSSGSTTRSSTRWKFSYSVCTCSCGSDEYSCLYRYGYKHFLVPINKTSPFSSLFRNRYRNGCFFYVVYLSYWGVSGKTYVGHLLVWDARLTSVFISFLIYLGALCFQKLPVEPAPISIRAGPIDIPIIKSSVNWWNTSHQPGSISRSGSGKCLLQAFSKQACCKQGILFTWDKPGKENEVEDVDKHCQPPTLLSANQVMNSANRTPILSSSLYLQTSATSLTKTPNMRVRLCLVPTFLALPGTSFPAFIAFRNIRLSQQLNESPDLWKAVFHSEPNYGLVCRVPNRSVGLDERSGFDFTGERSVLREASPIDREDPYSFPGV</sequence>
<evidence type="ECO:0000313" key="1">
    <source>
        <dbReference type="EMBL" id="KAL0298228.1"/>
    </source>
</evidence>
<accession>A0AAW2JVW2</accession>
<protein>
    <submittedName>
        <fullName evidence="1">Cytochrome c biosynthesis ccmC-like mitochondrial protein</fullName>
    </submittedName>
</protein>
<organism evidence="1">
    <name type="scientific">Sesamum calycinum</name>
    <dbReference type="NCBI Taxonomy" id="2727403"/>
    <lineage>
        <taxon>Eukaryota</taxon>
        <taxon>Viridiplantae</taxon>
        <taxon>Streptophyta</taxon>
        <taxon>Embryophyta</taxon>
        <taxon>Tracheophyta</taxon>
        <taxon>Spermatophyta</taxon>
        <taxon>Magnoliopsida</taxon>
        <taxon>eudicotyledons</taxon>
        <taxon>Gunneridae</taxon>
        <taxon>Pentapetalae</taxon>
        <taxon>asterids</taxon>
        <taxon>lamiids</taxon>
        <taxon>Lamiales</taxon>
        <taxon>Pedaliaceae</taxon>
        <taxon>Sesamum</taxon>
    </lineage>
</organism>
<dbReference type="InterPro" id="IPR003557">
    <property type="entry name" value="Cyt_c_biogenesis_CcmC"/>
</dbReference>
<name>A0AAW2JVW2_9LAMI</name>
<comment type="caution">
    <text evidence="1">The sequence shown here is derived from an EMBL/GenBank/DDBJ whole genome shotgun (WGS) entry which is preliminary data.</text>
</comment>
<dbReference type="GO" id="GO:0020037">
    <property type="term" value="F:heme binding"/>
    <property type="evidence" value="ECO:0007669"/>
    <property type="project" value="InterPro"/>
</dbReference>
<dbReference type="AlphaFoldDB" id="A0AAW2JVW2"/>
<dbReference type="PANTHER" id="PTHR30071:SF1">
    <property type="entry name" value="CYTOCHROME B_B6 PROTEIN-RELATED"/>
    <property type="match status" value="1"/>
</dbReference>
<dbReference type="GO" id="GO:0005886">
    <property type="term" value="C:plasma membrane"/>
    <property type="evidence" value="ECO:0007669"/>
    <property type="project" value="TreeGrafter"/>
</dbReference>
<dbReference type="EMBL" id="JACGWM010000787">
    <property type="protein sequence ID" value="KAL0298228.1"/>
    <property type="molecule type" value="Genomic_DNA"/>
</dbReference>
<dbReference type="GO" id="GO:0015232">
    <property type="term" value="F:heme transmembrane transporter activity"/>
    <property type="evidence" value="ECO:0007669"/>
    <property type="project" value="InterPro"/>
</dbReference>
<proteinExistence type="predicted"/>
<reference evidence="1" key="2">
    <citation type="journal article" date="2024" name="Plant">
        <title>Genomic evolution and insights into agronomic trait innovations of Sesamum species.</title>
        <authorList>
            <person name="Miao H."/>
            <person name="Wang L."/>
            <person name="Qu L."/>
            <person name="Liu H."/>
            <person name="Sun Y."/>
            <person name="Le M."/>
            <person name="Wang Q."/>
            <person name="Wei S."/>
            <person name="Zheng Y."/>
            <person name="Lin W."/>
            <person name="Duan Y."/>
            <person name="Cao H."/>
            <person name="Xiong S."/>
            <person name="Wang X."/>
            <person name="Wei L."/>
            <person name="Li C."/>
            <person name="Ma Q."/>
            <person name="Ju M."/>
            <person name="Zhao R."/>
            <person name="Li G."/>
            <person name="Mu C."/>
            <person name="Tian Q."/>
            <person name="Mei H."/>
            <person name="Zhang T."/>
            <person name="Gao T."/>
            <person name="Zhang H."/>
        </authorList>
    </citation>
    <scope>NUCLEOTIDE SEQUENCE</scope>
    <source>
        <strain evidence="1">KEN8</strain>
    </source>
</reference>
<dbReference type="PANTHER" id="PTHR30071">
    <property type="entry name" value="HEME EXPORTER PROTEIN C"/>
    <property type="match status" value="1"/>
</dbReference>
<dbReference type="PRINTS" id="PR01386">
    <property type="entry name" value="CCMCBIOGNSIS"/>
</dbReference>
<gene>
    <name evidence="1" type="ORF">Scaly_3069400</name>
</gene>